<gene>
    <name evidence="2" type="ORF">C8N47_1153</name>
</gene>
<name>A0A2T5BZ66_9BACT</name>
<dbReference type="Proteomes" id="UP000243525">
    <property type="component" value="Unassembled WGS sequence"/>
</dbReference>
<comment type="similarity">
    <text evidence="1">Belongs to the UPF0166 family.</text>
</comment>
<dbReference type="InterPro" id="IPR015867">
    <property type="entry name" value="N-reg_PII/ATP_PRibTrfase_C"/>
</dbReference>
<accession>A0A2T5BZ66</accession>
<dbReference type="Gene3D" id="3.30.70.120">
    <property type="match status" value="1"/>
</dbReference>
<dbReference type="PANTHER" id="PTHR35983:SF1">
    <property type="entry name" value="UPF0166 PROTEIN TM_0021"/>
    <property type="match status" value="1"/>
</dbReference>
<keyword evidence="3" id="KW-1185">Reference proteome</keyword>
<comment type="caution">
    <text evidence="2">The sequence shown here is derived from an EMBL/GenBank/DDBJ whole genome shotgun (WGS) entry which is preliminary data.</text>
</comment>
<evidence type="ECO:0000313" key="3">
    <source>
        <dbReference type="Proteomes" id="UP000243525"/>
    </source>
</evidence>
<dbReference type="AlphaFoldDB" id="A0A2T5BZ66"/>
<reference evidence="2 3" key="1">
    <citation type="submission" date="2018-04" db="EMBL/GenBank/DDBJ databases">
        <title>Genomic Encyclopedia of Archaeal and Bacterial Type Strains, Phase II (KMG-II): from individual species to whole genera.</title>
        <authorList>
            <person name="Goeker M."/>
        </authorList>
    </citation>
    <scope>NUCLEOTIDE SEQUENCE [LARGE SCALE GENOMIC DNA]</scope>
    <source>
        <strain evidence="2 3">DSM 28823</strain>
    </source>
</reference>
<dbReference type="Pfam" id="PF02641">
    <property type="entry name" value="DUF190"/>
    <property type="match status" value="1"/>
</dbReference>
<dbReference type="EMBL" id="QAAD01000015">
    <property type="protein sequence ID" value="PTN07564.1"/>
    <property type="molecule type" value="Genomic_DNA"/>
</dbReference>
<organism evidence="2 3">
    <name type="scientific">Mangrovibacterium marinum</name>
    <dbReference type="NCBI Taxonomy" id="1639118"/>
    <lineage>
        <taxon>Bacteria</taxon>
        <taxon>Pseudomonadati</taxon>
        <taxon>Bacteroidota</taxon>
        <taxon>Bacteroidia</taxon>
        <taxon>Marinilabiliales</taxon>
        <taxon>Prolixibacteraceae</taxon>
        <taxon>Mangrovibacterium</taxon>
    </lineage>
</organism>
<proteinExistence type="inferred from homology"/>
<dbReference type="InterPro" id="IPR003793">
    <property type="entry name" value="UPF0166"/>
</dbReference>
<evidence type="ECO:0000256" key="1">
    <source>
        <dbReference type="ARBA" id="ARBA00010554"/>
    </source>
</evidence>
<dbReference type="OrthoDB" id="9795599at2"/>
<sequence>MEGKIKLLKIYISTSDRLGNRLLYEEIVREGREAGLGGATVYQGIMSFGASHSIHGANVVFPTHQIPVLIEFVDEEEKINRFFIRAKELIDESQKGALVTLQDVDVLLYKRGAKYNQFSNF</sequence>
<dbReference type="InterPro" id="IPR011322">
    <property type="entry name" value="N-reg_PII-like_a/b"/>
</dbReference>
<dbReference type="SUPFAM" id="SSF54913">
    <property type="entry name" value="GlnB-like"/>
    <property type="match status" value="1"/>
</dbReference>
<dbReference type="PANTHER" id="PTHR35983">
    <property type="entry name" value="UPF0166 PROTEIN TM_0021"/>
    <property type="match status" value="1"/>
</dbReference>
<protein>
    <submittedName>
        <fullName evidence="2">Uncharacterized protein</fullName>
    </submittedName>
</protein>
<dbReference type="RefSeq" id="WP_107823094.1">
    <property type="nucleotide sequence ID" value="NZ_OY782574.1"/>
</dbReference>
<evidence type="ECO:0000313" key="2">
    <source>
        <dbReference type="EMBL" id="PTN07564.1"/>
    </source>
</evidence>